<dbReference type="InterPro" id="IPR054110">
    <property type="entry name" value="EndoD-like_D2"/>
</dbReference>
<reference evidence="4 5" key="1">
    <citation type="submission" date="2023-03" db="EMBL/GenBank/DDBJ databases">
        <title>Draft genome sequence of Streptomyces sp. RB6PN23 isolated from peat swamp forest in Thailand.</title>
        <authorList>
            <person name="Klaysubun C."/>
            <person name="Duangmal K."/>
        </authorList>
    </citation>
    <scope>NUCLEOTIDE SEQUENCE [LARGE SCALE GENOMIC DNA]</scope>
    <source>
        <strain evidence="4 5">RB6PN23</strain>
    </source>
</reference>
<accession>A0ABT5ZHN4</accession>
<sequence length="682" mass="72755">MNRYPIPRRAVLLAGAAASAALAVPRASASAATAGATLQQPYASYWFPDSLPSGTPQPGVVWRSLKEWDPRTDPDVPFNTSAVPLAPRFAPPPPNSTAHTGQARISALAAFDHTSGNPAQGSPTADYYALTQWAYLDELVFWGGSSGEGLILAPNAPVIDAAHRNGVPVLGTVFLPPVAYGGDLRWTRDLVRRDASGAFPLADQMALVCATYGFDGWFVNAETDGGDAALASDMRDFVARLRSRGLRVTWYDAMTDTGQVNWQNQLDAANQDFFTAADSIFLNFDWDRAGLASSAHVAERLGRERYAVRAGVDVESNGWDTQVDWQAVVPTTGPAVLSYGFYRPEWTWTSLPQDQRSPAAFHDRDDRFWSGQRLDPTAPGGTSGWRPPASAVGDRSTVTGLPFATSFNTGHGLGWYENGTRLSDAPWNHLGLQDRLPARRWVVRTTAARPAVGFDFATAWRGGSSLLVSGALGAASTVELYSVRLPVSKDTVVDLVHRSDAQSGGVAVELAVALADPAAGAPYPFRYLPVGTLRAGGQGWTSTTLRLGRVLGAGHTVHALDVRLTGQGGAVRWRLGSLAVHDAAAGAPSRPGTPQITAALRGIDGTAALRLAWGRSAGPVRHYEVHQALPGGGRRFLGGTCQLATYLPELRREAGEPATRIEVRAVSELFDASAPASTQFTW</sequence>
<organism evidence="4 5">
    <name type="scientific">Streptomyces silvisoli</name>
    <dbReference type="NCBI Taxonomy" id="3034235"/>
    <lineage>
        <taxon>Bacteria</taxon>
        <taxon>Bacillati</taxon>
        <taxon>Actinomycetota</taxon>
        <taxon>Actinomycetes</taxon>
        <taxon>Kitasatosporales</taxon>
        <taxon>Streptomycetaceae</taxon>
        <taxon>Streptomyces</taxon>
    </lineage>
</organism>
<dbReference type="PROSITE" id="PS51318">
    <property type="entry name" value="TAT"/>
    <property type="match status" value="1"/>
</dbReference>
<dbReference type="PANTHER" id="PTHR13246:SF1">
    <property type="entry name" value="CYTOSOLIC ENDO-BETA-N-ACETYLGLUCOSAMINIDASE"/>
    <property type="match status" value="1"/>
</dbReference>
<dbReference type="EMBL" id="JARJBC010000003">
    <property type="protein sequence ID" value="MDF3289104.1"/>
    <property type="molecule type" value="Genomic_DNA"/>
</dbReference>
<dbReference type="InterPro" id="IPR013783">
    <property type="entry name" value="Ig-like_fold"/>
</dbReference>
<dbReference type="InterPro" id="IPR005201">
    <property type="entry name" value="TIM_ENGase"/>
</dbReference>
<feature type="chain" id="PRO_5046822741" evidence="1">
    <location>
        <begin position="24"/>
        <end position="682"/>
    </location>
</feature>
<dbReference type="Gene3D" id="2.60.120.260">
    <property type="entry name" value="Galactose-binding domain-like"/>
    <property type="match status" value="1"/>
</dbReference>
<protein>
    <submittedName>
        <fullName evidence="4">Endo-beta-N-acetylglucosaminidase</fullName>
    </submittedName>
</protein>
<keyword evidence="5" id="KW-1185">Reference proteome</keyword>
<dbReference type="PANTHER" id="PTHR13246">
    <property type="entry name" value="ENDO BETA N-ACETYLGLUCOSAMINIDASE"/>
    <property type="match status" value="1"/>
</dbReference>
<dbReference type="Proteomes" id="UP001216579">
    <property type="component" value="Unassembled WGS sequence"/>
</dbReference>
<evidence type="ECO:0000256" key="1">
    <source>
        <dbReference type="SAM" id="SignalP"/>
    </source>
</evidence>
<evidence type="ECO:0000259" key="2">
    <source>
        <dbReference type="Pfam" id="PF03644"/>
    </source>
</evidence>
<keyword evidence="1" id="KW-0732">Signal</keyword>
<gene>
    <name evidence="4" type="ORF">P3G67_07625</name>
</gene>
<feature type="domain" description="Endo-beta-N-acetylglucosaminidase D-like D2" evidence="3">
    <location>
        <begin position="606"/>
        <end position="682"/>
    </location>
</feature>
<dbReference type="InterPro" id="IPR032979">
    <property type="entry name" value="ENGase"/>
</dbReference>
<dbReference type="Gene3D" id="2.60.40.10">
    <property type="entry name" value="Immunoglobulins"/>
    <property type="match status" value="1"/>
</dbReference>
<evidence type="ECO:0000313" key="4">
    <source>
        <dbReference type="EMBL" id="MDF3289104.1"/>
    </source>
</evidence>
<dbReference type="Pfam" id="PF03644">
    <property type="entry name" value="Glyco_hydro_85"/>
    <property type="match status" value="1"/>
</dbReference>
<dbReference type="Pfam" id="PF21910">
    <property type="entry name" value="GH85_C"/>
    <property type="match status" value="1"/>
</dbReference>
<name>A0ABT5ZHN4_9ACTN</name>
<dbReference type="InterPro" id="IPR006311">
    <property type="entry name" value="TAT_signal"/>
</dbReference>
<feature type="domain" description="Cytosolic endo-beta-N-acetylglucosaminidase TIM barrel" evidence="2">
    <location>
        <begin position="119"/>
        <end position="415"/>
    </location>
</feature>
<evidence type="ECO:0000259" key="3">
    <source>
        <dbReference type="Pfam" id="PF21910"/>
    </source>
</evidence>
<dbReference type="Gene3D" id="3.20.20.80">
    <property type="entry name" value="Glycosidases"/>
    <property type="match status" value="1"/>
</dbReference>
<evidence type="ECO:0000313" key="5">
    <source>
        <dbReference type="Proteomes" id="UP001216579"/>
    </source>
</evidence>
<dbReference type="RefSeq" id="WP_276092755.1">
    <property type="nucleotide sequence ID" value="NZ_JARJBC010000003.1"/>
</dbReference>
<feature type="signal peptide" evidence="1">
    <location>
        <begin position="1"/>
        <end position="23"/>
    </location>
</feature>
<comment type="caution">
    <text evidence="4">The sequence shown here is derived from an EMBL/GenBank/DDBJ whole genome shotgun (WGS) entry which is preliminary data.</text>
</comment>
<dbReference type="CDD" id="cd06547">
    <property type="entry name" value="GH85_ENGase"/>
    <property type="match status" value="1"/>
</dbReference>
<proteinExistence type="predicted"/>